<dbReference type="SUPFAM" id="SSF56219">
    <property type="entry name" value="DNase I-like"/>
    <property type="match status" value="1"/>
</dbReference>
<dbReference type="AlphaFoldDB" id="A0AA88J454"/>
<evidence type="ECO:0000256" key="1">
    <source>
        <dbReference type="SAM" id="Coils"/>
    </source>
</evidence>
<gene>
    <name evidence="2" type="ORF">Q7C36_022710</name>
</gene>
<dbReference type="Gene3D" id="3.60.10.10">
    <property type="entry name" value="Endonuclease/exonuclease/phosphatase"/>
    <property type="match status" value="1"/>
</dbReference>
<evidence type="ECO:0000313" key="2">
    <source>
        <dbReference type="EMBL" id="KAK2816439.1"/>
    </source>
</evidence>
<dbReference type="Proteomes" id="UP001187315">
    <property type="component" value="Unassembled WGS sequence"/>
</dbReference>
<reference evidence="2" key="1">
    <citation type="submission" date="2023-08" db="EMBL/GenBank/DDBJ databases">
        <title>Pelteobagrus vachellii genome.</title>
        <authorList>
            <person name="Liu H."/>
        </authorList>
    </citation>
    <scope>NUCLEOTIDE SEQUENCE</scope>
    <source>
        <strain evidence="2">PRFRI_2022a</strain>
        <tissue evidence="2">Muscle</tissue>
    </source>
</reference>
<comment type="caution">
    <text evidence="2">The sequence shown here is derived from an EMBL/GenBank/DDBJ whole genome shotgun (WGS) entry which is preliminary data.</text>
</comment>
<feature type="coiled-coil region" evidence="1">
    <location>
        <begin position="242"/>
        <end position="272"/>
    </location>
</feature>
<dbReference type="InterPro" id="IPR036691">
    <property type="entry name" value="Endo/exonu/phosph_ase_sf"/>
</dbReference>
<proteinExistence type="predicted"/>
<dbReference type="EMBL" id="JAVHJS010000025">
    <property type="protein sequence ID" value="KAK2816439.1"/>
    <property type="molecule type" value="Genomic_DNA"/>
</dbReference>
<protein>
    <recommendedName>
        <fullName evidence="4">Endonuclease/exonuclease/phosphatase domain-containing protein</fullName>
    </recommendedName>
</protein>
<dbReference type="CDD" id="cd09076">
    <property type="entry name" value="L1-EN"/>
    <property type="match status" value="1"/>
</dbReference>
<evidence type="ECO:0000313" key="3">
    <source>
        <dbReference type="Proteomes" id="UP001187315"/>
    </source>
</evidence>
<keyword evidence="1" id="KW-0175">Coiled coil</keyword>
<accession>A0AA88J454</accession>
<evidence type="ECO:0008006" key="4">
    <source>
        <dbReference type="Google" id="ProtNLM"/>
    </source>
</evidence>
<organism evidence="2 3">
    <name type="scientific">Tachysurus vachellii</name>
    <name type="common">Darkbarbel catfish</name>
    <name type="synonym">Pelteobagrus vachellii</name>
    <dbReference type="NCBI Taxonomy" id="175792"/>
    <lineage>
        <taxon>Eukaryota</taxon>
        <taxon>Metazoa</taxon>
        <taxon>Chordata</taxon>
        <taxon>Craniata</taxon>
        <taxon>Vertebrata</taxon>
        <taxon>Euteleostomi</taxon>
        <taxon>Actinopterygii</taxon>
        <taxon>Neopterygii</taxon>
        <taxon>Teleostei</taxon>
        <taxon>Ostariophysi</taxon>
        <taxon>Siluriformes</taxon>
        <taxon>Bagridae</taxon>
        <taxon>Tachysurus</taxon>
    </lineage>
</organism>
<sequence length="297" mass="35617">MKDAVFKVSKIVYKDMVGKCIVVETIYEGRDLILVNVHAPVEEKEKKEFFNVLRNVVKKYKEIIMMGDFNTVFSKQDMAEGMVLKTDTGRKELKALMEENNIIDVWRERNEKKKEFSRRQIVGQFVCQTRIDCFMYKNCGKFIEKIKYEETSFSDHKFLFFKLDWSQMQRGPGVWILNTQILKNEDYAAKVKEIIEKEKENGMYEEDKRIWWENVKFLIKKFSIKYCSLTQKCKRYKEREMKASLEKELNKENKDIQKIKEIEGKLKEMEEKEYEGARIRSKAKYVVEGEKREGKLK</sequence>
<keyword evidence="3" id="KW-1185">Reference proteome</keyword>
<name>A0AA88J454_TACVA</name>